<dbReference type="Pfam" id="PF03597">
    <property type="entry name" value="FixS"/>
    <property type="match status" value="1"/>
</dbReference>
<dbReference type="EMBL" id="JAUFPN010000058">
    <property type="protein sequence ID" value="MDN3563978.1"/>
    <property type="molecule type" value="Genomic_DNA"/>
</dbReference>
<accession>A0ABT8A2J0</accession>
<proteinExistence type="predicted"/>
<dbReference type="RefSeq" id="WP_290315768.1">
    <property type="nucleotide sequence ID" value="NZ_JAUFPN010000058.1"/>
</dbReference>
<comment type="caution">
    <text evidence="2">The sequence shown here is derived from an EMBL/GenBank/DDBJ whole genome shotgun (WGS) entry which is preliminary data.</text>
</comment>
<evidence type="ECO:0000313" key="3">
    <source>
        <dbReference type="Proteomes" id="UP001529369"/>
    </source>
</evidence>
<sequence>MDSLIILVPVALVLGLLGLGGFLWALRSGQYDDLDGAAARILFDDPPQSPTKGPSP</sequence>
<dbReference type="InterPro" id="IPR004714">
    <property type="entry name" value="Cyt_oxidase_maturation_cbb3"/>
</dbReference>
<organism evidence="2 3">
    <name type="scientific">Paeniroseomonas aquatica</name>
    <dbReference type="NCBI Taxonomy" id="373043"/>
    <lineage>
        <taxon>Bacteria</taxon>
        <taxon>Pseudomonadati</taxon>
        <taxon>Pseudomonadota</taxon>
        <taxon>Alphaproteobacteria</taxon>
        <taxon>Acetobacterales</taxon>
        <taxon>Acetobacteraceae</taxon>
        <taxon>Paeniroseomonas</taxon>
    </lineage>
</organism>
<feature type="transmembrane region" description="Helical" evidence="1">
    <location>
        <begin position="6"/>
        <end position="26"/>
    </location>
</feature>
<protein>
    <submittedName>
        <fullName evidence="2">Cbb3-type cytochrome oxidase assembly protein CcoS</fullName>
    </submittedName>
</protein>
<dbReference type="PANTHER" id="PTHR41532">
    <property type="entry name" value="FIXS PROTEIN"/>
    <property type="match status" value="1"/>
</dbReference>
<dbReference type="NCBIfam" id="TIGR00847">
    <property type="entry name" value="ccoS"/>
    <property type="match status" value="1"/>
</dbReference>
<name>A0ABT8A2J0_9PROT</name>
<dbReference type="PANTHER" id="PTHR41532:SF1">
    <property type="entry name" value="FIXS PROTEIN"/>
    <property type="match status" value="1"/>
</dbReference>
<keyword evidence="1" id="KW-1133">Transmembrane helix</keyword>
<keyword evidence="1" id="KW-0472">Membrane</keyword>
<dbReference type="Proteomes" id="UP001529369">
    <property type="component" value="Unassembled WGS sequence"/>
</dbReference>
<reference evidence="3" key="1">
    <citation type="journal article" date="2019" name="Int. J. Syst. Evol. Microbiol.">
        <title>The Global Catalogue of Microorganisms (GCM) 10K type strain sequencing project: providing services to taxonomists for standard genome sequencing and annotation.</title>
        <authorList>
            <consortium name="The Broad Institute Genomics Platform"/>
            <consortium name="The Broad Institute Genome Sequencing Center for Infectious Disease"/>
            <person name="Wu L."/>
            <person name="Ma J."/>
        </authorList>
    </citation>
    <scope>NUCLEOTIDE SEQUENCE [LARGE SCALE GENOMIC DNA]</scope>
    <source>
        <strain evidence="3">CECT 7131</strain>
    </source>
</reference>
<gene>
    <name evidence="2" type="primary">ccoS</name>
    <name evidence="2" type="ORF">QWZ14_06255</name>
</gene>
<evidence type="ECO:0000256" key="1">
    <source>
        <dbReference type="SAM" id="Phobius"/>
    </source>
</evidence>
<keyword evidence="1" id="KW-0812">Transmembrane</keyword>
<keyword evidence="3" id="KW-1185">Reference proteome</keyword>
<evidence type="ECO:0000313" key="2">
    <source>
        <dbReference type="EMBL" id="MDN3563978.1"/>
    </source>
</evidence>